<dbReference type="CDD" id="cd00198">
    <property type="entry name" value="vWFA"/>
    <property type="match status" value="1"/>
</dbReference>
<protein>
    <recommendedName>
        <fullName evidence="3">VWFA domain-containing protein</fullName>
    </recommendedName>
</protein>
<dbReference type="EMBL" id="AGDW01000001">
    <property type="protein sequence ID" value="EMB34535.1"/>
    <property type="molecule type" value="Genomic_DNA"/>
</dbReference>
<comment type="caution">
    <text evidence="2">The sequence shown here is derived from an EMBL/GenBank/DDBJ whole genome shotgun (WGS) entry which is preliminary data.</text>
</comment>
<organism evidence="2">
    <name type="scientific">Treponema denticola H1-T</name>
    <dbReference type="NCBI Taxonomy" id="999431"/>
    <lineage>
        <taxon>Bacteria</taxon>
        <taxon>Pseudomonadati</taxon>
        <taxon>Spirochaetota</taxon>
        <taxon>Spirochaetia</taxon>
        <taxon>Spirochaetales</taxon>
        <taxon>Treponemataceae</taxon>
        <taxon>Treponema</taxon>
    </lineage>
</organism>
<dbReference type="PATRIC" id="fig|999431.4.peg.77"/>
<dbReference type="Proteomes" id="UP000011708">
    <property type="component" value="Chromosome"/>
</dbReference>
<dbReference type="PANTHER" id="PTHR47824:SF3">
    <property type="entry name" value="UBIQUITIN-LIKE DOMAIN-CONTAINING PROTEIN"/>
    <property type="match status" value="1"/>
</dbReference>
<dbReference type="SUPFAM" id="SSF53300">
    <property type="entry name" value="vWA-like"/>
    <property type="match status" value="1"/>
</dbReference>
<dbReference type="PANTHER" id="PTHR47824">
    <property type="entry name" value="UBIQUITIN-LIKE DOMAIN-CONTAINING PROTEIN"/>
    <property type="match status" value="1"/>
</dbReference>
<dbReference type="InterPro" id="IPR036465">
    <property type="entry name" value="vWFA_dom_sf"/>
</dbReference>
<dbReference type="HOGENOM" id="CLU_881858_0_0_12"/>
<sequence>MKNTTDSKSGNKLNLPALKAPSGSMAKKQEGKKPLKSFDLNKVKKQSTVNAVLKNDTIKQQMHKEQQAHKGLDLVLMGDLTGSMSSYHAILKTKFTEICTTLFQLIPHLRIGIIFYLDHGSGDSYITKVQSLTVNVEELQNFISYTSDGNGGDADEAVEDALHDAFEMNWNEINSKSIVLFGDARPHEETECPYQHSYFEIVRSLYQKQITINTVYCSSHIDYRRLASLYEVEIGDFTHRVSRLDHPEFFSWIANVTGGVAIGVEQIDDIVDIIKAMAAKDAGKIDELEEEEVKVTNRPIPTLRHIKERAKQIEEKKKILGIGYSS</sequence>
<feature type="compositionally biased region" description="Polar residues" evidence="1">
    <location>
        <begin position="1"/>
        <end position="12"/>
    </location>
</feature>
<reference evidence="2" key="1">
    <citation type="submission" date="2012-01" db="EMBL/GenBank/DDBJ databases">
        <title>The Genome Sequence of Treponema denticola H1-T.</title>
        <authorList>
            <consortium name="The Broad Institute Genome Sequencing Platform"/>
            <person name="Earl A."/>
            <person name="Ward D."/>
            <person name="Feldgarden M."/>
            <person name="Gevers D."/>
            <person name="Blanton J.M."/>
            <person name="Fenno C.J."/>
            <person name="Baranova O.V."/>
            <person name="Mathney J."/>
            <person name="Dewhirst F.E."/>
            <person name="Izard J."/>
            <person name="Young S.K."/>
            <person name="Zeng Q."/>
            <person name="Gargeya S."/>
            <person name="Fitzgerald M."/>
            <person name="Haas B."/>
            <person name="Abouelleil A."/>
            <person name="Alvarado L."/>
            <person name="Arachchi H.M."/>
            <person name="Berlin A."/>
            <person name="Chapman S.B."/>
            <person name="Gearin G."/>
            <person name="Goldberg J."/>
            <person name="Griggs A."/>
            <person name="Gujja S."/>
            <person name="Hansen M."/>
            <person name="Heiman D."/>
            <person name="Howarth C."/>
            <person name="Larimer J."/>
            <person name="Lui A."/>
            <person name="MacDonald P.J.P."/>
            <person name="McCowen C."/>
            <person name="Montmayeur A."/>
            <person name="Murphy C."/>
            <person name="Neiman D."/>
            <person name="Pearson M."/>
            <person name="Priest M."/>
            <person name="Roberts A."/>
            <person name="Saif S."/>
            <person name="Shea T."/>
            <person name="Sisk P."/>
            <person name="Stolte C."/>
            <person name="Sykes S."/>
            <person name="Wortman J."/>
            <person name="Nusbaum C."/>
            <person name="Birren B."/>
        </authorList>
    </citation>
    <scope>NUCLEOTIDE SEQUENCE [LARGE SCALE GENOMIC DNA]</scope>
    <source>
        <strain evidence="2">H1-T</strain>
    </source>
</reference>
<feature type="region of interest" description="Disordered" evidence="1">
    <location>
        <begin position="1"/>
        <end position="36"/>
    </location>
</feature>
<name>M2BZ90_TREDN</name>
<dbReference type="RefSeq" id="WP_002677049.1">
    <property type="nucleotide sequence ID" value="NZ_CM001794.1"/>
</dbReference>
<gene>
    <name evidence="2" type="ORF">HMPREF9725_00074</name>
</gene>
<accession>M2BZ90</accession>
<evidence type="ECO:0000256" key="1">
    <source>
        <dbReference type="SAM" id="MobiDB-lite"/>
    </source>
</evidence>
<evidence type="ECO:0000313" key="2">
    <source>
        <dbReference type="EMBL" id="EMB34535.1"/>
    </source>
</evidence>
<dbReference type="Gene3D" id="3.40.50.410">
    <property type="entry name" value="von Willebrand factor, type A domain"/>
    <property type="match status" value="1"/>
</dbReference>
<proteinExistence type="predicted"/>
<evidence type="ECO:0008006" key="3">
    <source>
        <dbReference type="Google" id="ProtNLM"/>
    </source>
</evidence>
<dbReference type="AlphaFoldDB" id="M2BZ90"/>